<dbReference type="PROSITE" id="PS00108">
    <property type="entry name" value="PROTEIN_KINASE_ST"/>
    <property type="match status" value="1"/>
</dbReference>
<dbReference type="RefSeq" id="WP_192761434.1">
    <property type="nucleotide sequence ID" value="NZ_JADBDZ010000001.1"/>
</dbReference>
<dbReference type="PANTHER" id="PTHR43289">
    <property type="entry name" value="MITOGEN-ACTIVATED PROTEIN KINASE KINASE KINASE 20-RELATED"/>
    <property type="match status" value="1"/>
</dbReference>
<feature type="transmembrane region" description="Helical" evidence="10">
    <location>
        <begin position="375"/>
        <end position="394"/>
    </location>
</feature>
<dbReference type="SUPFAM" id="SSF56112">
    <property type="entry name" value="Protein kinase-like (PK-like)"/>
    <property type="match status" value="1"/>
</dbReference>
<organism evidence="13 14">
    <name type="scientific">Actinomadura algeriensis</name>
    <dbReference type="NCBI Taxonomy" id="1679523"/>
    <lineage>
        <taxon>Bacteria</taxon>
        <taxon>Bacillati</taxon>
        <taxon>Actinomycetota</taxon>
        <taxon>Actinomycetes</taxon>
        <taxon>Streptosporangiales</taxon>
        <taxon>Thermomonosporaceae</taxon>
        <taxon>Actinomadura</taxon>
    </lineage>
</organism>
<keyword evidence="4" id="KW-0547">Nucleotide-binding</keyword>
<evidence type="ECO:0000256" key="8">
    <source>
        <dbReference type="ARBA" id="ARBA00048679"/>
    </source>
</evidence>
<evidence type="ECO:0000313" key="13">
    <source>
        <dbReference type="EMBL" id="MBE1535181.1"/>
    </source>
</evidence>
<dbReference type="Gene3D" id="3.30.10.20">
    <property type="match status" value="4"/>
</dbReference>
<feature type="domain" description="PASTA" evidence="12">
    <location>
        <begin position="616"/>
        <end position="677"/>
    </location>
</feature>
<reference evidence="13 14" key="1">
    <citation type="submission" date="2020-10" db="EMBL/GenBank/DDBJ databases">
        <title>Sequencing the genomes of 1000 actinobacteria strains.</title>
        <authorList>
            <person name="Klenk H.-P."/>
        </authorList>
    </citation>
    <scope>NUCLEOTIDE SEQUENCE [LARGE SCALE GENOMIC DNA]</scope>
    <source>
        <strain evidence="13 14">DSM 46744</strain>
    </source>
</reference>
<dbReference type="EC" id="2.7.11.1" evidence="1"/>
<dbReference type="EMBL" id="JADBDZ010000001">
    <property type="protein sequence ID" value="MBE1535181.1"/>
    <property type="molecule type" value="Genomic_DNA"/>
</dbReference>
<evidence type="ECO:0000256" key="1">
    <source>
        <dbReference type="ARBA" id="ARBA00012513"/>
    </source>
</evidence>
<evidence type="ECO:0000256" key="2">
    <source>
        <dbReference type="ARBA" id="ARBA00022527"/>
    </source>
</evidence>
<feature type="domain" description="PASTA" evidence="12">
    <location>
        <begin position="466"/>
        <end position="533"/>
    </location>
</feature>
<dbReference type="InterPro" id="IPR011009">
    <property type="entry name" value="Kinase-like_dom_sf"/>
</dbReference>
<keyword evidence="6" id="KW-0067">ATP-binding</keyword>
<dbReference type="PANTHER" id="PTHR43289:SF34">
    <property type="entry name" value="SERINE_THREONINE-PROTEIN KINASE YBDM-RELATED"/>
    <property type="match status" value="1"/>
</dbReference>
<dbReference type="PROSITE" id="PS50011">
    <property type="entry name" value="PROTEIN_KINASE_DOM"/>
    <property type="match status" value="1"/>
</dbReference>
<keyword evidence="2" id="KW-0723">Serine/threonine-protein kinase</keyword>
<dbReference type="CDD" id="cd06577">
    <property type="entry name" value="PASTA_pknB"/>
    <property type="match status" value="4"/>
</dbReference>
<dbReference type="SMART" id="SM00220">
    <property type="entry name" value="S_TKc"/>
    <property type="match status" value="1"/>
</dbReference>
<dbReference type="InterPro" id="IPR005543">
    <property type="entry name" value="PASTA_dom"/>
</dbReference>
<evidence type="ECO:0000313" key="14">
    <source>
        <dbReference type="Proteomes" id="UP000627838"/>
    </source>
</evidence>
<dbReference type="InterPro" id="IPR000719">
    <property type="entry name" value="Prot_kinase_dom"/>
</dbReference>
<feature type="domain" description="Protein kinase" evidence="11">
    <location>
        <begin position="18"/>
        <end position="281"/>
    </location>
</feature>
<feature type="region of interest" description="Disordered" evidence="9">
    <location>
        <begin position="567"/>
        <end position="586"/>
    </location>
</feature>
<dbReference type="SMART" id="SM00740">
    <property type="entry name" value="PASTA"/>
    <property type="match status" value="4"/>
</dbReference>
<evidence type="ECO:0000256" key="9">
    <source>
        <dbReference type="SAM" id="MobiDB-lite"/>
    </source>
</evidence>
<protein>
    <recommendedName>
        <fullName evidence="1">non-specific serine/threonine protein kinase</fullName>
        <ecNumber evidence="1">2.7.11.1</ecNumber>
    </recommendedName>
</protein>
<dbReference type="SUPFAM" id="SSF54184">
    <property type="entry name" value="Penicillin-binding protein 2x (pbp-2x), c-terminal domain"/>
    <property type="match status" value="1"/>
</dbReference>
<evidence type="ECO:0000256" key="5">
    <source>
        <dbReference type="ARBA" id="ARBA00022777"/>
    </source>
</evidence>
<comment type="catalytic activity">
    <reaction evidence="7">
        <text>L-threonyl-[protein] + ATP = O-phospho-L-threonyl-[protein] + ADP + H(+)</text>
        <dbReference type="Rhea" id="RHEA:46608"/>
        <dbReference type="Rhea" id="RHEA-COMP:11060"/>
        <dbReference type="Rhea" id="RHEA-COMP:11605"/>
        <dbReference type="ChEBI" id="CHEBI:15378"/>
        <dbReference type="ChEBI" id="CHEBI:30013"/>
        <dbReference type="ChEBI" id="CHEBI:30616"/>
        <dbReference type="ChEBI" id="CHEBI:61977"/>
        <dbReference type="ChEBI" id="CHEBI:456216"/>
        <dbReference type="EC" id="2.7.11.1"/>
    </reaction>
</comment>
<evidence type="ECO:0000256" key="3">
    <source>
        <dbReference type="ARBA" id="ARBA00022679"/>
    </source>
</evidence>
<keyword evidence="3 13" id="KW-0808">Transferase</keyword>
<feature type="domain" description="PASTA" evidence="12">
    <location>
        <begin position="402"/>
        <end position="465"/>
    </location>
</feature>
<evidence type="ECO:0000256" key="7">
    <source>
        <dbReference type="ARBA" id="ARBA00047899"/>
    </source>
</evidence>
<comment type="caution">
    <text evidence="13">The sequence shown here is derived from an EMBL/GenBank/DDBJ whole genome shotgun (WGS) entry which is preliminary data.</text>
</comment>
<evidence type="ECO:0000256" key="10">
    <source>
        <dbReference type="SAM" id="Phobius"/>
    </source>
</evidence>
<keyword evidence="10" id="KW-1133">Transmembrane helix</keyword>
<evidence type="ECO:0000259" key="12">
    <source>
        <dbReference type="PROSITE" id="PS51178"/>
    </source>
</evidence>
<keyword evidence="14" id="KW-1185">Reference proteome</keyword>
<sequence length="677" mass="71233">MDTSVADPLVGQLLDGRYRIESRIARGGMATVYLARDSRLDRVVAVKVMHAGLASDDDFVDRFIGEAKAAAALSHPNVVAVYDQGTDGERGYLVMEYVAGRTLREALTARGRFGPRAALEIMQPVLAALGAAHRAGLVHRDVKPENVLITEDGQVKVTDFGLARAESASRMTKTGLIIGTVGYLAPEQVTSGSADVRSDVYAAGVLLFELLTGRLPHEADTPLAVAYKHVNETVPAPSELVPGLPHRVDELVTEATSHEPARRPQDANRFLAEVAEVHGGLPPGIDARVEEASRTATAVLEAPAPPDATRVDGEPAEDGRTALLPPVPQEPPAHVLRFPEDVRGHTAVLDPREDPAGPPPRSRGDRVIGALTGRYVLVAIGAIAAVILGWAVWYQTSGQYEHVPSDIVGMELADARGALADAGVTVRVAEPVYHDRVHKGRVAESDPPGGARVGQGETVTLTPSKGLTPRDVPDVAGKTLDEAKKILAEDGFRVGETSSRGSQTVAKDRVIGTAPAAGKELSPDEPVSVVLSSGMSMPGLVGANGDTAANELRSMGLNVTVQKKRVEGKDPGSVLGQDPAEGTSVSRGDDVTLIVNERDCFIDAGPIQWGCDDDGGTEKLPVPDVTNRSVEEATKVLKDSGFEVNVTGWGGDTVRFQTPGANGKADRGSTVTIVRGP</sequence>
<keyword evidence="5 13" id="KW-0418">Kinase</keyword>
<gene>
    <name evidence="13" type="ORF">H4W34_005014</name>
</gene>
<accession>A0ABR9JX70</accession>
<dbReference type="GO" id="GO:0004674">
    <property type="term" value="F:protein serine/threonine kinase activity"/>
    <property type="evidence" value="ECO:0007669"/>
    <property type="project" value="UniProtKB-EC"/>
</dbReference>
<dbReference type="Proteomes" id="UP000627838">
    <property type="component" value="Unassembled WGS sequence"/>
</dbReference>
<dbReference type="Gene3D" id="1.10.510.10">
    <property type="entry name" value="Transferase(Phosphotransferase) domain 1"/>
    <property type="match status" value="1"/>
</dbReference>
<keyword evidence="10" id="KW-0472">Membrane</keyword>
<evidence type="ECO:0000256" key="6">
    <source>
        <dbReference type="ARBA" id="ARBA00022840"/>
    </source>
</evidence>
<dbReference type="Pfam" id="PF03793">
    <property type="entry name" value="PASTA"/>
    <property type="match status" value="4"/>
</dbReference>
<dbReference type="Gene3D" id="3.30.200.20">
    <property type="entry name" value="Phosphorylase Kinase, domain 1"/>
    <property type="match status" value="1"/>
</dbReference>
<dbReference type="InterPro" id="IPR008271">
    <property type="entry name" value="Ser/Thr_kinase_AS"/>
</dbReference>
<dbReference type="CDD" id="cd14014">
    <property type="entry name" value="STKc_PknB_like"/>
    <property type="match status" value="1"/>
</dbReference>
<proteinExistence type="predicted"/>
<evidence type="ECO:0000256" key="4">
    <source>
        <dbReference type="ARBA" id="ARBA00022741"/>
    </source>
</evidence>
<dbReference type="PROSITE" id="PS51178">
    <property type="entry name" value="PASTA"/>
    <property type="match status" value="4"/>
</dbReference>
<comment type="catalytic activity">
    <reaction evidence="8">
        <text>L-seryl-[protein] + ATP = O-phospho-L-seryl-[protein] + ADP + H(+)</text>
        <dbReference type="Rhea" id="RHEA:17989"/>
        <dbReference type="Rhea" id="RHEA-COMP:9863"/>
        <dbReference type="Rhea" id="RHEA-COMP:11604"/>
        <dbReference type="ChEBI" id="CHEBI:15378"/>
        <dbReference type="ChEBI" id="CHEBI:29999"/>
        <dbReference type="ChEBI" id="CHEBI:30616"/>
        <dbReference type="ChEBI" id="CHEBI:83421"/>
        <dbReference type="ChEBI" id="CHEBI:456216"/>
        <dbReference type="EC" id="2.7.11.1"/>
    </reaction>
</comment>
<keyword evidence="10" id="KW-0812">Transmembrane</keyword>
<dbReference type="NCBIfam" id="NF033483">
    <property type="entry name" value="PknB_PASTA_kin"/>
    <property type="match status" value="1"/>
</dbReference>
<name>A0ABR9JX70_9ACTN</name>
<dbReference type="Pfam" id="PF00069">
    <property type="entry name" value="Pkinase"/>
    <property type="match status" value="1"/>
</dbReference>
<evidence type="ECO:0000259" key="11">
    <source>
        <dbReference type="PROSITE" id="PS50011"/>
    </source>
</evidence>
<feature type="domain" description="PASTA" evidence="12">
    <location>
        <begin position="534"/>
        <end position="597"/>
    </location>
</feature>